<keyword evidence="2 7" id="KW-0132">Cell division</keyword>
<evidence type="ECO:0000313" key="9">
    <source>
        <dbReference type="EMBL" id="GGH67138.1"/>
    </source>
</evidence>
<dbReference type="Proteomes" id="UP000600171">
    <property type="component" value="Unassembled WGS sequence"/>
</dbReference>
<evidence type="ECO:0000256" key="1">
    <source>
        <dbReference type="ARBA" id="ARBA00022475"/>
    </source>
</evidence>
<comment type="similarity">
    <text evidence="7">Belongs to the CrgA family.</text>
</comment>
<keyword evidence="10" id="KW-1185">Reference proteome</keyword>
<feature type="transmembrane region" description="Helical" evidence="7">
    <location>
        <begin position="78"/>
        <end position="96"/>
    </location>
</feature>
<keyword evidence="6 7" id="KW-0131">Cell cycle</keyword>
<feature type="transmembrane region" description="Helical" evidence="7">
    <location>
        <begin position="44"/>
        <end position="66"/>
    </location>
</feature>
<dbReference type="GO" id="GO:0051301">
    <property type="term" value="P:cell division"/>
    <property type="evidence" value="ECO:0007669"/>
    <property type="project" value="UniProtKB-UniRule"/>
</dbReference>
<keyword evidence="5 7" id="KW-0472">Membrane</keyword>
<sequence>MTDSQKKSVRAGNEDHLDLERDEAAFRRAAKEMTADEFASPTPLWYRVIMFSLVGLGILWIIVFYLSGNMFPVPSIGSWNIVVGVALMMVGMVMMTRWR</sequence>
<evidence type="ECO:0000256" key="5">
    <source>
        <dbReference type="ARBA" id="ARBA00023136"/>
    </source>
</evidence>
<keyword evidence="4 7" id="KW-1133">Transmembrane helix</keyword>
<evidence type="ECO:0000256" key="6">
    <source>
        <dbReference type="ARBA" id="ARBA00023306"/>
    </source>
</evidence>
<dbReference type="Pfam" id="PF06781">
    <property type="entry name" value="CrgA"/>
    <property type="match status" value="1"/>
</dbReference>
<dbReference type="AlphaFoldDB" id="A0A917MVZ4"/>
<evidence type="ECO:0000256" key="3">
    <source>
        <dbReference type="ARBA" id="ARBA00022692"/>
    </source>
</evidence>
<evidence type="ECO:0000256" key="7">
    <source>
        <dbReference type="HAMAP-Rule" id="MF_00631"/>
    </source>
</evidence>
<keyword evidence="3 7" id="KW-0812">Transmembrane</keyword>
<name>A0A917MVZ4_9MICC</name>
<reference evidence="9 10" key="1">
    <citation type="journal article" date="2014" name="Int. J. Syst. Evol. Microbiol.">
        <title>Complete genome sequence of Corynebacterium casei LMG S-19264T (=DSM 44701T), isolated from a smear-ripened cheese.</title>
        <authorList>
            <consortium name="US DOE Joint Genome Institute (JGI-PGF)"/>
            <person name="Walter F."/>
            <person name="Albersmeier A."/>
            <person name="Kalinowski J."/>
            <person name="Ruckert C."/>
        </authorList>
    </citation>
    <scope>NUCLEOTIDE SEQUENCE [LARGE SCALE GENOMIC DNA]</scope>
    <source>
        <strain evidence="9 10">CCM 8669</strain>
    </source>
</reference>
<organism evidence="9 10">
    <name type="scientific">Rothia aerolata</name>
    <dbReference type="NCBI Taxonomy" id="1812262"/>
    <lineage>
        <taxon>Bacteria</taxon>
        <taxon>Bacillati</taxon>
        <taxon>Actinomycetota</taxon>
        <taxon>Actinomycetes</taxon>
        <taxon>Micrococcales</taxon>
        <taxon>Micrococcaceae</taxon>
        <taxon>Rothia</taxon>
    </lineage>
</organism>
<dbReference type="RefSeq" id="WP_229723207.1">
    <property type="nucleotide sequence ID" value="NZ_BMDC01000005.1"/>
</dbReference>
<dbReference type="HAMAP" id="MF_00631">
    <property type="entry name" value="CrgA"/>
    <property type="match status" value="1"/>
</dbReference>
<gene>
    <name evidence="7" type="primary">crgA</name>
    <name evidence="9" type="ORF">GCM10007359_21960</name>
</gene>
<comment type="caution">
    <text evidence="9">The sequence shown here is derived from an EMBL/GenBank/DDBJ whole genome shotgun (WGS) entry which is preliminary data.</text>
</comment>
<evidence type="ECO:0000256" key="8">
    <source>
        <dbReference type="SAM" id="MobiDB-lite"/>
    </source>
</evidence>
<comment type="function">
    <text evidence="7">Involved in cell division.</text>
</comment>
<accession>A0A917MVZ4</accession>
<proteinExistence type="inferred from homology"/>
<comment type="subcellular location">
    <subcellularLocation>
        <location evidence="7">Cell membrane</location>
        <topology evidence="7">Multi-pass membrane protein</topology>
    </subcellularLocation>
</comment>
<dbReference type="EMBL" id="BMDC01000005">
    <property type="protein sequence ID" value="GGH67138.1"/>
    <property type="molecule type" value="Genomic_DNA"/>
</dbReference>
<feature type="region of interest" description="Disordered" evidence="8">
    <location>
        <begin position="1"/>
        <end position="20"/>
    </location>
</feature>
<evidence type="ECO:0000256" key="2">
    <source>
        <dbReference type="ARBA" id="ARBA00022618"/>
    </source>
</evidence>
<protein>
    <recommendedName>
        <fullName evidence="7">Cell division protein CrgA</fullName>
    </recommendedName>
</protein>
<evidence type="ECO:0000256" key="4">
    <source>
        <dbReference type="ARBA" id="ARBA00022989"/>
    </source>
</evidence>
<dbReference type="GO" id="GO:0005886">
    <property type="term" value="C:plasma membrane"/>
    <property type="evidence" value="ECO:0007669"/>
    <property type="project" value="UniProtKB-SubCell"/>
</dbReference>
<keyword evidence="1 7" id="KW-1003">Cell membrane</keyword>
<dbReference type="InterPro" id="IPR009619">
    <property type="entry name" value="CrgA"/>
</dbReference>
<evidence type="ECO:0000313" key="10">
    <source>
        <dbReference type="Proteomes" id="UP000600171"/>
    </source>
</evidence>